<evidence type="ECO:0000313" key="2">
    <source>
        <dbReference type="EMBL" id="PQL90581.1"/>
    </source>
</evidence>
<protein>
    <recommendedName>
        <fullName evidence="4">DUF4157 domain-containing protein</fullName>
    </recommendedName>
</protein>
<keyword evidence="1" id="KW-0812">Transmembrane</keyword>
<dbReference type="RefSeq" id="WP_105194273.1">
    <property type="nucleotide sequence ID" value="NZ_PSZM01000046.1"/>
</dbReference>
<feature type="transmembrane region" description="Helical" evidence="1">
    <location>
        <begin position="48"/>
        <end position="68"/>
    </location>
</feature>
<name>A0A2S8A7P1_9FLAO</name>
<reference evidence="2 3" key="1">
    <citation type="submission" date="2018-02" db="EMBL/GenBank/DDBJ databases">
        <title>Genome sequences of Apibacter spp., gut symbionts of Asian honey bees.</title>
        <authorList>
            <person name="Kwong W.K."/>
            <person name="Steele M.I."/>
            <person name="Moran N.A."/>
        </authorList>
    </citation>
    <scope>NUCLEOTIDE SEQUENCE [LARGE SCALE GENOMIC DNA]</scope>
    <source>
        <strain evidence="3">wkB301</strain>
    </source>
</reference>
<sequence>MLVVCFPYIFYGDFQGMAVFPFIFVRYKFMRKDKVLVNHEKIHIRQQLELLWIFFFILYFAEFLIKLIRYKNLDKAYREISFEKEAYANEKKICYLKQRKFWQFLSYY</sequence>
<dbReference type="Proteomes" id="UP000238042">
    <property type="component" value="Unassembled WGS sequence"/>
</dbReference>
<dbReference type="EMBL" id="PSZM01000046">
    <property type="protein sequence ID" value="PQL90581.1"/>
    <property type="molecule type" value="Genomic_DNA"/>
</dbReference>
<keyword evidence="1" id="KW-0472">Membrane</keyword>
<evidence type="ECO:0000256" key="1">
    <source>
        <dbReference type="SAM" id="Phobius"/>
    </source>
</evidence>
<accession>A0A2S8A7P1</accession>
<feature type="transmembrane region" description="Helical" evidence="1">
    <location>
        <begin position="6"/>
        <end position="27"/>
    </location>
</feature>
<keyword evidence="3" id="KW-1185">Reference proteome</keyword>
<proteinExistence type="predicted"/>
<evidence type="ECO:0008006" key="4">
    <source>
        <dbReference type="Google" id="ProtNLM"/>
    </source>
</evidence>
<dbReference type="AlphaFoldDB" id="A0A2S8A7P1"/>
<organism evidence="2 3">
    <name type="scientific">Apibacter adventoris</name>
    <dbReference type="NCBI Taxonomy" id="1679466"/>
    <lineage>
        <taxon>Bacteria</taxon>
        <taxon>Pseudomonadati</taxon>
        <taxon>Bacteroidota</taxon>
        <taxon>Flavobacteriia</taxon>
        <taxon>Flavobacteriales</taxon>
        <taxon>Weeksellaceae</taxon>
        <taxon>Apibacter</taxon>
    </lineage>
</organism>
<evidence type="ECO:0000313" key="3">
    <source>
        <dbReference type="Proteomes" id="UP000238042"/>
    </source>
</evidence>
<comment type="caution">
    <text evidence="2">The sequence shown here is derived from an EMBL/GenBank/DDBJ whole genome shotgun (WGS) entry which is preliminary data.</text>
</comment>
<keyword evidence="1" id="KW-1133">Transmembrane helix</keyword>
<dbReference type="OrthoDB" id="1027344at2"/>
<gene>
    <name evidence="2" type="ORF">C4S77_11940</name>
</gene>